<dbReference type="FunFam" id="1.10.601.10:FF:000001">
    <property type="entry name" value="RNA polymerase sigma factor SigA"/>
    <property type="match status" value="1"/>
</dbReference>
<dbReference type="PANTHER" id="PTHR30603:SF60">
    <property type="entry name" value="RNA POLYMERASE SIGMA FACTOR RPOD"/>
    <property type="match status" value="1"/>
</dbReference>
<keyword evidence="2" id="KW-0805">Transcription regulation</keyword>
<dbReference type="CDD" id="cd06171">
    <property type="entry name" value="Sigma70_r4"/>
    <property type="match status" value="1"/>
</dbReference>
<dbReference type="Pfam" id="PF04542">
    <property type="entry name" value="Sigma70_r2"/>
    <property type="match status" value="1"/>
</dbReference>
<dbReference type="SUPFAM" id="SSF88946">
    <property type="entry name" value="Sigma2 domain of RNA polymerase sigma factors"/>
    <property type="match status" value="1"/>
</dbReference>
<comment type="similarity">
    <text evidence="1">Belongs to the sigma-70 factor family.</text>
</comment>
<dbReference type="InterPro" id="IPR007627">
    <property type="entry name" value="RNA_pol_sigma70_r2"/>
</dbReference>
<accession>A0A532UYW2</accession>
<dbReference type="GO" id="GO:0016987">
    <property type="term" value="F:sigma factor activity"/>
    <property type="evidence" value="ECO:0007669"/>
    <property type="project" value="UniProtKB-KW"/>
</dbReference>
<name>A0A532UYW2_UNCT6</name>
<dbReference type="InterPro" id="IPR042189">
    <property type="entry name" value="RNA_pol_sigma_70_r1_1_sf"/>
</dbReference>
<dbReference type="PROSITE" id="PS00716">
    <property type="entry name" value="SIGMA70_2"/>
    <property type="match status" value="1"/>
</dbReference>
<keyword evidence="4" id="KW-0238">DNA-binding</keyword>
<dbReference type="Pfam" id="PF04545">
    <property type="entry name" value="Sigma70_r4"/>
    <property type="match status" value="1"/>
</dbReference>
<keyword evidence="3" id="KW-0731">Sigma factor</keyword>
<gene>
    <name evidence="8" type="ORF">CEE36_09850</name>
</gene>
<dbReference type="InterPro" id="IPR013325">
    <property type="entry name" value="RNA_pol_sigma_r2"/>
</dbReference>
<dbReference type="InterPro" id="IPR007630">
    <property type="entry name" value="RNA_pol_sigma70_r4"/>
</dbReference>
<evidence type="ECO:0000256" key="6">
    <source>
        <dbReference type="SAM" id="Coils"/>
    </source>
</evidence>
<dbReference type="EMBL" id="NJBO01000020">
    <property type="protein sequence ID" value="TKJ40154.1"/>
    <property type="molecule type" value="Genomic_DNA"/>
</dbReference>
<dbReference type="Gene3D" id="1.10.220.120">
    <property type="entry name" value="Sigma-70 factor, region 1.1"/>
    <property type="match status" value="1"/>
</dbReference>
<dbReference type="InterPro" id="IPR014284">
    <property type="entry name" value="RNA_pol_sigma-70_dom"/>
</dbReference>
<evidence type="ECO:0000256" key="2">
    <source>
        <dbReference type="ARBA" id="ARBA00023015"/>
    </source>
</evidence>
<dbReference type="AlphaFoldDB" id="A0A532UYW2"/>
<dbReference type="Proteomes" id="UP000317778">
    <property type="component" value="Unassembled WGS sequence"/>
</dbReference>
<dbReference type="Gene3D" id="1.10.10.10">
    <property type="entry name" value="Winged helix-like DNA-binding domain superfamily/Winged helix DNA-binding domain"/>
    <property type="match status" value="2"/>
</dbReference>
<evidence type="ECO:0000313" key="8">
    <source>
        <dbReference type="EMBL" id="TKJ40154.1"/>
    </source>
</evidence>
<dbReference type="InterPro" id="IPR007127">
    <property type="entry name" value="RNA_pol_sigma_70_r1_1"/>
</dbReference>
<proteinExistence type="inferred from homology"/>
<dbReference type="SUPFAM" id="SSF88659">
    <property type="entry name" value="Sigma3 and sigma4 domains of RNA polymerase sigma factors"/>
    <property type="match status" value="2"/>
</dbReference>
<dbReference type="PRINTS" id="PR00046">
    <property type="entry name" value="SIGMA70FCT"/>
</dbReference>
<feature type="coiled-coil region" evidence="6">
    <location>
        <begin position="185"/>
        <end position="215"/>
    </location>
</feature>
<dbReference type="InterPro" id="IPR009042">
    <property type="entry name" value="RNA_pol_sigma70_r1_2"/>
</dbReference>
<dbReference type="PANTHER" id="PTHR30603">
    <property type="entry name" value="RNA POLYMERASE SIGMA FACTOR RPO"/>
    <property type="match status" value="1"/>
</dbReference>
<dbReference type="InterPro" id="IPR000943">
    <property type="entry name" value="RNA_pol_sigma70"/>
</dbReference>
<dbReference type="Pfam" id="PF04539">
    <property type="entry name" value="Sigma70_r3"/>
    <property type="match status" value="1"/>
</dbReference>
<keyword evidence="5" id="KW-0804">Transcription</keyword>
<evidence type="ECO:0000313" key="9">
    <source>
        <dbReference type="Proteomes" id="UP000317778"/>
    </source>
</evidence>
<dbReference type="Gene3D" id="1.10.601.10">
    <property type="entry name" value="RNA Polymerase Primary Sigma Factor"/>
    <property type="match status" value="1"/>
</dbReference>
<dbReference type="GO" id="GO:0003677">
    <property type="term" value="F:DNA binding"/>
    <property type="evidence" value="ECO:0007669"/>
    <property type="project" value="UniProtKB-KW"/>
</dbReference>
<evidence type="ECO:0000256" key="3">
    <source>
        <dbReference type="ARBA" id="ARBA00023082"/>
    </source>
</evidence>
<keyword evidence="6" id="KW-0175">Coiled coil</keyword>
<dbReference type="InterPro" id="IPR013324">
    <property type="entry name" value="RNA_pol_sigma_r3/r4-like"/>
</dbReference>
<dbReference type="NCBIfam" id="TIGR02937">
    <property type="entry name" value="sigma70-ECF"/>
    <property type="match status" value="1"/>
</dbReference>
<sequence>MNKKANVQAAAITLRGREVADKILTQVKDRRTITYKELESYLPETYVSSEEVDEIIVRLREQGVKLVAEGEVIHEGPKEKTYKLPRAKGRKDSTRSYFKELNKFGLLTKQDEVRYSSRMEEGYIQLQHEILGTWGMLAQLLEQCQEVEDGEAHVDQIAKPDIDSVIDKRLYQRWKQGFIRNSHKLAELNEQLREATRRRNRTKEEERALEKLRDKIHRKVMNLSLQPDIVKEYTERYKLEISELIKMDSRVEGLKAKAARSASASARLEFHEARTDLRRAERNFGRTVKEARESLARLRQIEASILRARDRMIEGNVRLVISIAKRYTNRGLEFIDLIAEGNCGLIKAVEKFDYKKGYKFSTYATWWIKQAITRAIADQSRTVRVPAHIIDAINKITRVSRRFIQKHGRMPAPHEVSHYLPTFTEDKVKFLTNIAQYHVSLDKAIDDDASSFVGDFISDDKTPVPTYHAARSVLDTRIDDALATLSKREETVLRLRFGVDDGVQRTLEEVGQIFNVTRERIRQIEAKALKRLRDPSRRKIFDPLKELLR</sequence>
<evidence type="ECO:0000256" key="1">
    <source>
        <dbReference type="ARBA" id="ARBA00007788"/>
    </source>
</evidence>
<organism evidence="8 9">
    <name type="scientific">candidate division TA06 bacterium B3_TA06</name>
    <dbReference type="NCBI Taxonomy" id="2012487"/>
    <lineage>
        <taxon>Bacteria</taxon>
        <taxon>Bacteria division TA06</taxon>
    </lineage>
</organism>
<evidence type="ECO:0000259" key="7">
    <source>
        <dbReference type="PROSITE" id="PS00716"/>
    </source>
</evidence>
<evidence type="ECO:0000256" key="5">
    <source>
        <dbReference type="ARBA" id="ARBA00023163"/>
    </source>
</evidence>
<feature type="domain" description="RNA polymerase sigma-70" evidence="7">
    <location>
        <begin position="506"/>
        <end position="532"/>
    </location>
</feature>
<evidence type="ECO:0000256" key="4">
    <source>
        <dbReference type="ARBA" id="ARBA00023125"/>
    </source>
</evidence>
<comment type="caution">
    <text evidence="8">The sequence shown here is derived from an EMBL/GenBank/DDBJ whole genome shotgun (WGS) entry which is preliminary data.</text>
</comment>
<reference evidence="8 9" key="1">
    <citation type="submission" date="2017-06" db="EMBL/GenBank/DDBJ databases">
        <title>Novel microbial phyla capable of carbon fixation and sulfur reduction in deep-sea sediments.</title>
        <authorList>
            <person name="Huang J."/>
            <person name="Baker B."/>
            <person name="Wang Y."/>
        </authorList>
    </citation>
    <scope>NUCLEOTIDE SEQUENCE [LARGE SCALE GENOMIC DNA]</scope>
    <source>
        <strain evidence="8">B3_TA06</strain>
    </source>
</reference>
<protein>
    <recommendedName>
        <fullName evidence="7">RNA polymerase sigma-70 domain-containing protein</fullName>
    </recommendedName>
</protein>
<dbReference type="InterPro" id="IPR036388">
    <property type="entry name" value="WH-like_DNA-bd_sf"/>
</dbReference>
<dbReference type="InterPro" id="IPR007624">
    <property type="entry name" value="RNA_pol_sigma70_r3"/>
</dbReference>
<dbReference type="GO" id="GO:0006352">
    <property type="term" value="P:DNA-templated transcription initiation"/>
    <property type="evidence" value="ECO:0007669"/>
    <property type="project" value="InterPro"/>
</dbReference>
<dbReference type="Pfam" id="PF00140">
    <property type="entry name" value="Sigma70_r1_2"/>
    <property type="match status" value="1"/>
</dbReference>
<dbReference type="Pfam" id="PF03979">
    <property type="entry name" value="Sigma70_r1_1"/>
    <property type="match status" value="1"/>
</dbReference>
<dbReference type="InterPro" id="IPR050239">
    <property type="entry name" value="Sigma-70_RNA_pol_init_factors"/>
</dbReference>